<proteinExistence type="predicted"/>
<feature type="compositionally biased region" description="Low complexity" evidence="1">
    <location>
        <begin position="10"/>
        <end position="24"/>
    </location>
</feature>
<comment type="caution">
    <text evidence="2">The sequence shown here is derived from an EMBL/GenBank/DDBJ whole genome shotgun (WGS) entry which is preliminary data.</text>
</comment>
<keyword evidence="4" id="KW-1185">Reference proteome</keyword>
<evidence type="ECO:0000313" key="4">
    <source>
        <dbReference type="Proteomes" id="UP001196413"/>
    </source>
</evidence>
<reference evidence="2" key="1">
    <citation type="submission" date="2021-06" db="EMBL/GenBank/DDBJ databases">
        <title>Parelaphostrongylus tenuis whole genome reference sequence.</title>
        <authorList>
            <person name="Garwood T.J."/>
            <person name="Larsen P.A."/>
            <person name="Fountain-Jones N.M."/>
            <person name="Garbe J.R."/>
            <person name="Macchietto M.G."/>
            <person name="Kania S.A."/>
            <person name="Gerhold R.W."/>
            <person name="Richards J.E."/>
            <person name="Wolf T.M."/>
        </authorList>
    </citation>
    <scope>NUCLEOTIDE SEQUENCE</scope>
    <source>
        <strain evidence="2">MNPRO001-30</strain>
        <tissue evidence="2">Meninges</tissue>
    </source>
</reference>
<feature type="region of interest" description="Disordered" evidence="1">
    <location>
        <begin position="1"/>
        <end position="69"/>
    </location>
</feature>
<dbReference type="AlphaFoldDB" id="A0AAD5WKF9"/>
<feature type="compositionally biased region" description="Acidic residues" evidence="1">
    <location>
        <begin position="25"/>
        <end position="49"/>
    </location>
</feature>
<organism evidence="2 4">
    <name type="scientific">Parelaphostrongylus tenuis</name>
    <name type="common">Meningeal worm</name>
    <dbReference type="NCBI Taxonomy" id="148309"/>
    <lineage>
        <taxon>Eukaryota</taxon>
        <taxon>Metazoa</taxon>
        <taxon>Ecdysozoa</taxon>
        <taxon>Nematoda</taxon>
        <taxon>Chromadorea</taxon>
        <taxon>Rhabditida</taxon>
        <taxon>Rhabditina</taxon>
        <taxon>Rhabditomorpha</taxon>
        <taxon>Strongyloidea</taxon>
        <taxon>Metastrongylidae</taxon>
        <taxon>Parelaphostrongylus</taxon>
    </lineage>
</organism>
<dbReference type="EMBL" id="JAHQIW010007324">
    <property type="protein sequence ID" value="KAJ1373672.1"/>
    <property type="molecule type" value="Genomic_DNA"/>
</dbReference>
<accession>A0AAD5WKF9</accession>
<sequence length="139" mass="14500">MIVHSDNDSEGNNDSGDGSGSDNDSISDDGNDSNGDCDSDTDNDGDSDSDSVGNSDGDGDSGSDSESLLASGCPYRRYSAFDVTLNFPMVSITRRDGGEGTYCKRAKTQRQVCTETADAPANKYRECDGATPLSINGGR</sequence>
<gene>
    <name evidence="2" type="ORF">KIN20_036143</name>
    <name evidence="3" type="ORF">KIN20_036144</name>
</gene>
<protein>
    <submittedName>
        <fullName evidence="2">Uncharacterized protein</fullName>
    </submittedName>
</protein>
<evidence type="ECO:0000313" key="2">
    <source>
        <dbReference type="EMBL" id="KAJ1373672.1"/>
    </source>
</evidence>
<dbReference type="Proteomes" id="UP001196413">
    <property type="component" value="Unassembled WGS sequence"/>
</dbReference>
<evidence type="ECO:0000256" key="1">
    <source>
        <dbReference type="SAM" id="MobiDB-lite"/>
    </source>
</evidence>
<dbReference type="EMBL" id="JAHQIW010007324">
    <property type="protein sequence ID" value="KAJ1373673.1"/>
    <property type="molecule type" value="Genomic_DNA"/>
</dbReference>
<name>A0AAD5WKF9_PARTN</name>
<evidence type="ECO:0000313" key="3">
    <source>
        <dbReference type="EMBL" id="KAJ1373673.1"/>
    </source>
</evidence>